<keyword evidence="3" id="KW-1003">Cell membrane</keyword>
<evidence type="ECO:0000256" key="3">
    <source>
        <dbReference type="ARBA" id="ARBA00022475"/>
    </source>
</evidence>
<evidence type="ECO:0000313" key="10">
    <source>
        <dbReference type="Proteomes" id="UP000199413"/>
    </source>
</evidence>
<feature type="transmembrane region" description="Helical" evidence="7">
    <location>
        <begin position="410"/>
        <end position="429"/>
    </location>
</feature>
<feature type="domain" description="ABC transmembrane type-1" evidence="8">
    <location>
        <begin position="73"/>
        <end position="256"/>
    </location>
</feature>
<dbReference type="EMBL" id="FMHV01000002">
    <property type="protein sequence ID" value="SCL14405.1"/>
    <property type="molecule type" value="Genomic_DNA"/>
</dbReference>
<feature type="transmembrane region" description="Helical" evidence="7">
    <location>
        <begin position="111"/>
        <end position="133"/>
    </location>
</feature>
<dbReference type="AlphaFoldDB" id="A0A1C6RBA9"/>
<dbReference type="InterPro" id="IPR000515">
    <property type="entry name" value="MetI-like"/>
</dbReference>
<keyword evidence="4 7" id="KW-0812">Transmembrane</keyword>
<accession>A0A1C6RBA9</accession>
<evidence type="ECO:0000256" key="5">
    <source>
        <dbReference type="ARBA" id="ARBA00022989"/>
    </source>
</evidence>
<feature type="transmembrane region" description="Helical" evidence="7">
    <location>
        <begin position="234"/>
        <end position="256"/>
    </location>
</feature>
<dbReference type="PANTHER" id="PTHR30151:SF0">
    <property type="entry name" value="ABC TRANSPORTER PERMEASE PROTEIN MJ0413-RELATED"/>
    <property type="match status" value="1"/>
</dbReference>
<evidence type="ECO:0000256" key="7">
    <source>
        <dbReference type="RuleBase" id="RU363032"/>
    </source>
</evidence>
<keyword evidence="10" id="KW-1185">Reference proteome</keyword>
<dbReference type="CDD" id="cd06261">
    <property type="entry name" value="TM_PBP2"/>
    <property type="match status" value="2"/>
</dbReference>
<feature type="transmembrane region" description="Helical" evidence="7">
    <location>
        <begin position="464"/>
        <end position="487"/>
    </location>
</feature>
<evidence type="ECO:0000256" key="4">
    <source>
        <dbReference type="ARBA" id="ARBA00022692"/>
    </source>
</evidence>
<dbReference type="PROSITE" id="PS50928">
    <property type="entry name" value="ABC_TM1"/>
    <property type="match status" value="2"/>
</dbReference>
<dbReference type="InterPro" id="IPR035906">
    <property type="entry name" value="MetI-like_sf"/>
</dbReference>
<dbReference type="GO" id="GO:0005886">
    <property type="term" value="C:plasma membrane"/>
    <property type="evidence" value="ECO:0007669"/>
    <property type="project" value="UniProtKB-SubCell"/>
</dbReference>
<organism evidence="9 10">
    <name type="scientific">Micromonospora rhizosphaerae</name>
    <dbReference type="NCBI Taxonomy" id="568872"/>
    <lineage>
        <taxon>Bacteria</taxon>
        <taxon>Bacillati</taxon>
        <taxon>Actinomycetota</taxon>
        <taxon>Actinomycetes</taxon>
        <taxon>Micromonosporales</taxon>
        <taxon>Micromonosporaceae</taxon>
        <taxon>Micromonospora</taxon>
    </lineage>
</organism>
<feature type="transmembrane region" description="Helical" evidence="7">
    <location>
        <begin position="386"/>
        <end position="404"/>
    </location>
</feature>
<evidence type="ECO:0000256" key="2">
    <source>
        <dbReference type="ARBA" id="ARBA00022448"/>
    </source>
</evidence>
<protein>
    <submittedName>
        <fullName evidence="9">ABC-type nitrate/sulfonate/bicarbonate transport system, permease component</fullName>
    </submittedName>
</protein>
<keyword evidence="5 7" id="KW-1133">Transmembrane helix</keyword>
<proteinExistence type="inferred from homology"/>
<feature type="transmembrane region" description="Helical" evidence="7">
    <location>
        <begin position="190"/>
        <end position="214"/>
    </location>
</feature>
<sequence length="544" mass="56542">MKPNSAVRASASLALAPVPAWLRRALPGAVGLGLVLIVWAALASGLADLKVIPSPLDVAVRIWQDRSAHQANIAVTLREAMVGYVWGNLAAILLAVLFVRLPAVERVLLRLAIASYCVPLVAIAPILVVVLPGDAPKEALAALSVFFTTLVATVVGLRSSDAAAVDLVHACGGSGWQTLRMVRIRAALPSLFAGLRIAAPAALLGAIIGEYLGASRGLGVALVQAQSSFEVERTWGIALVISALAGLLYAATAIVARLLTPWAGKQLDVGAGAADAAGRRGGRISRALETAGFLLASVAVTLVGWYALLRLFDLNGYFAKTPADVFRYVAADADAVAHRHELWVALKVTLLDAAIGYLVGTVVAVVMAIVVVTIRAVEQTMMPVAIVLRSVPLVAMAPLIALVFGRGLLGVTVIVALVVFFPTLVNLSVGLRAAPLPACDLVTSMGGSPFHTVTKVRLQYALPALFASARIAVPAAIGGATLAEWLATGDGLGSLLVIAYSSSRFGTLWAGAVLVVVVSVGLYALISAVERPVLRRYTPQYSTR</sequence>
<dbReference type="STRING" id="568872.GA0070624_0411"/>
<gene>
    <name evidence="9" type="ORF">GA0070624_0411</name>
</gene>
<keyword evidence="6 7" id="KW-0472">Membrane</keyword>
<dbReference type="Pfam" id="PF00528">
    <property type="entry name" value="BPD_transp_1"/>
    <property type="match status" value="2"/>
</dbReference>
<reference evidence="10" key="1">
    <citation type="submission" date="2016-06" db="EMBL/GenBank/DDBJ databases">
        <authorList>
            <person name="Varghese N."/>
            <person name="Submissions Spin"/>
        </authorList>
    </citation>
    <scope>NUCLEOTIDE SEQUENCE [LARGE SCALE GENOMIC DNA]</scope>
    <source>
        <strain evidence="10">DSM 45431</strain>
    </source>
</reference>
<evidence type="ECO:0000256" key="6">
    <source>
        <dbReference type="ARBA" id="ARBA00023136"/>
    </source>
</evidence>
<dbReference type="SUPFAM" id="SSF161098">
    <property type="entry name" value="MetI-like"/>
    <property type="match status" value="2"/>
</dbReference>
<feature type="transmembrane region" description="Helical" evidence="7">
    <location>
        <begin position="139"/>
        <end position="157"/>
    </location>
</feature>
<comment type="subcellular location">
    <subcellularLocation>
        <location evidence="1 7">Cell membrane</location>
        <topology evidence="1 7">Multi-pass membrane protein</topology>
    </subcellularLocation>
</comment>
<dbReference type="RefSeq" id="WP_091336131.1">
    <property type="nucleotide sequence ID" value="NZ_FMHV01000002.1"/>
</dbReference>
<keyword evidence="2 7" id="KW-0813">Transport</keyword>
<evidence type="ECO:0000256" key="1">
    <source>
        <dbReference type="ARBA" id="ARBA00004651"/>
    </source>
</evidence>
<evidence type="ECO:0000313" key="9">
    <source>
        <dbReference type="EMBL" id="SCL14405.1"/>
    </source>
</evidence>
<dbReference type="Proteomes" id="UP000199413">
    <property type="component" value="Unassembled WGS sequence"/>
</dbReference>
<dbReference type="GO" id="GO:0055085">
    <property type="term" value="P:transmembrane transport"/>
    <property type="evidence" value="ECO:0007669"/>
    <property type="project" value="InterPro"/>
</dbReference>
<feature type="transmembrane region" description="Helical" evidence="7">
    <location>
        <begin position="287"/>
        <end position="308"/>
    </location>
</feature>
<dbReference type="Gene3D" id="1.10.3720.10">
    <property type="entry name" value="MetI-like"/>
    <property type="match status" value="2"/>
</dbReference>
<dbReference type="OrthoDB" id="7274389at2"/>
<evidence type="ECO:0000259" key="8">
    <source>
        <dbReference type="PROSITE" id="PS50928"/>
    </source>
</evidence>
<dbReference type="PANTHER" id="PTHR30151">
    <property type="entry name" value="ALKANE SULFONATE ABC TRANSPORTER-RELATED, MEMBRANE SUBUNIT"/>
    <property type="match status" value="1"/>
</dbReference>
<feature type="domain" description="ABC transmembrane type-1" evidence="8">
    <location>
        <begin position="342"/>
        <end position="526"/>
    </location>
</feature>
<feature type="transmembrane region" description="Helical" evidence="7">
    <location>
        <begin position="354"/>
        <end position="374"/>
    </location>
</feature>
<name>A0A1C6RBA9_9ACTN</name>
<feature type="transmembrane region" description="Helical" evidence="7">
    <location>
        <begin position="21"/>
        <end position="42"/>
    </location>
</feature>
<feature type="transmembrane region" description="Helical" evidence="7">
    <location>
        <begin position="81"/>
        <end position="99"/>
    </location>
</feature>
<comment type="similarity">
    <text evidence="7">Belongs to the binding-protein-dependent transport system permease family.</text>
</comment>
<feature type="transmembrane region" description="Helical" evidence="7">
    <location>
        <begin position="507"/>
        <end position="526"/>
    </location>
</feature>